<feature type="transmembrane region" description="Helical" evidence="7">
    <location>
        <begin position="72"/>
        <end position="96"/>
    </location>
</feature>
<name>A0A132N7K0_HYDSH</name>
<keyword evidence="2 7" id="KW-0813">Transport</keyword>
<feature type="transmembrane region" description="Helical" evidence="7">
    <location>
        <begin position="239"/>
        <end position="262"/>
    </location>
</feature>
<dbReference type="STRING" id="1484.SA87_07300"/>
<organism evidence="9 10">
    <name type="scientific">Hydrogenibacillus schlegelii</name>
    <name type="common">Bacillus schlegelii</name>
    <dbReference type="NCBI Taxonomy" id="1484"/>
    <lineage>
        <taxon>Bacteria</taxon>
        <taxon>Bacillati</taxon>
        <taxon>Bacillota</taxon>
        <taxon>Bacilli</taxon>
        <taxon>Bacillales</taxon>
        <taxon>Bacillales Family X. Incertae Sedis</taxon>
        <taxon>Hydrogenibacillus</taxon>
    </lineage>
</organism>
<dbReference type="GO" id="GO:0005886">
    <property type="term" value="C:plasma membrane"/>
    <property type="evidence" value="ECO:0007669"/>
    <property type="project" value="UniProtKB-SubCell"/>
</dbReference>
<sequence length="272" mass="29716">MTNAERLVVGTGLLALLGFVLFPIVFTVATSLMSPEEMLSGHPHLLPEQPTLANYARALAGAPLLRFIENSFLVSAAVTAGQLVTASLAAYAFVFLRFPGRTAFFFIVLATMMIPWEVTLIPNYLTMVRLDWLDTYQGLIVPFLAGAFGIFLLRQAFLQIPMEVVEAAKIDGASHFWTFARVVVPMARPGLLTLGAYTFLTTWNMYLWPLILTNDEAMRTVQIGVGMLMFQEFTEWNTVLAGIVIVLLPSVIALALGLRFLIGGLGAGALKG</sequence>
<dbReference type="PANTHER" id="PTHR43744">
    <property type="entry name" value="ABC TRANSPORTER PERMEASE PROTEIN MG189-RELATED-RELATED"/>
    <property type="match status" value="1"/>
</dbReference>
<dbReference type="RefSeq" id="WP_066201638.1">
    <property type="nucleotide sequence ID" value="NZ_CBCSAS010000023.1"/>
</dbReference>
<evidence type="ECO:0000259" key="8">
    <source>
        <dbReference type="PROSITE" id="PS50928"/>
    </source>
</evidence>
<keyword evidence="6 7" id="KW-0472">Membrane</keyword>
<evidence type="ECO:0000256" key="1">
    <source>
        <dbReference type="ARBA" id="ARBA00004651"/>
    </source>
</evidence>
<evidence type="ECO:0000256" key="6">
    <source>
        <dbReference type="ARBA" id="ARBA00023136"/>
    </source>
</evidence>
<accession>A0A132N7K0</accession>
<dbReference type="CDD" id="cd06261">
    <property type="entry name" value="TM_PBP2"/>
    <property type="match status" value="1"/>
</dbReference>
<evidence type="ECO:0000313" key="9">
    <source>
        <dbReference type="EMBL" id="OAR04246.1"/>
    </source>
</evidence>
<dbReference type="AlphaFoldDB" id="A0A132N7K0"/>
<feature type="transmembrane region" description="Helical" evidence="7">
    <location>
        <begin position="7"/>
        <end position="29"/>
    </location>
</feature>
<comment type="similarity">
    <text evidence="7">Belongs to the binding-protein-dependent transport system permease family.</text>
</comment>
<feature type="transmembrane region" description="Helical" evidence="7">
    <location>
        <begin position="191"/>
        <end position="211"/>
    </location>
</feature>
<feature type="domain" description="ABC transmembrane type-1" evidence="8">
    <location>
        <begin position="68"/>
        <end position="257"/>
    </location>
</feature>
<evidence type="ECO:0000256" key="3">
    <source>
        <dbReference type="ARBA" id="ARBA00022475"/>
    </source>
</evidence>
<dbReference type="InterPro" id="IPR035906">
    <property type="entry name" value="MetI-like_sf"/>
</dbReference>
<evidence type="ECO:0000256" key="2">
    <source>
        <dbReference type="ARBA" id="ARBA00022448"/>
    </source>
</evidence>
<keyword evidence="3" id="KW-1003">Cell membrane</keyword>
<dbReference type="SUPFAM" id="SSF161098">
    <property type="entry name" value="MetI-like"/>
    <property type="match status" value="1"/>
</dbReference>
<dbReference type="Proteomes" id="UP000243024">
    <property type="component" value="Unassembled WGS sequence"/>
</dbReference>
<evidence type="ECO:0000256" key="5">
    <source>
        <dbReference type="ARBA" id="ARBA00022989"/>
    </source>
</evidence>
<dbReference type="PANTHER" id="PTHR43744:SF8">
    <property type="entry name" value="SN-GLYCEROL-3-PHOSPHATE TRANSPORT SYSTEM PERMEASE PROTEIN UGPE"/>
    <property type="match status" value="1"/>
</dbReference>
<dbReference type="Gene3D" id="1.10.3720.10">
    <property type="entry name" value="MetI-like"/>
    <property type="match status" value="1"/>
</dbReference>
<protein>
    <submittedName>
        <fullName evidence="9">Glycerol-3-phosphate ABC transporter permease</fullName>
    </submittedName>
</protein>
<evidence type="ECO:0000256" key="7">
    <source>
        <dbReference type="RuleBase" id="RU363032"/>
    </source>
</evidence>
<dbReference type="EMBL" id="JXBB01000023">
    <property type="protein sequence ID" value="OAR04246.1"/>
    <property type="molecule type" value="Genomic_DNA"/>
</dbReference>
<dbReference type="PROSITE" id="PS50928">
    <property type="entry name" value="ABC_TM1"/>
    <property type="match status" value="1"/>
</dbReference>
<comment type="caution">
    <text evidence="9">The sequence shown here is derived from an EMBL/GenBank/DDBJ whole genome shotgun (WGS) entry which is preliminary data.</text>
</comment>
<dbReference type="InterPro" id="IPR000515">
    <property type="entry name" value="MetI-like"/>
</dbReference>
<dbReference type="Pfam" id="PF00528">
    <property type="entry name" value="BPD_transp_1"/>
    <property type="match status" value="1"/>
</dbReference>
<evidence type="ECO:0000313" key="10">
    <source>
        <dbReference type="Proteomes" id="UP000243024"/>
    </source>
</evidence>
<comment type="subcellular location">
    <subcellularLocation>
        <location evidence="1 7">Cell membrane</location>
        <topology evidence="1 7">Multi-pass membrane protein</topology>
    </subcellularLocation>
</comment>
<proteinExistence type="inferred from homology"/>
<dbReference type="GO" id="GO:0055085">
    <property type="term" value="P:transmembrane transport"/>
    <property type="evidence" value="ECO:0007669"/>
    <property type="project" value="InterPro"/>
</dbReference>
<keyword evidence="5 7" id="KW-1133">Transmembrane helix</keyword>
<feature type="transmembrane region" description="Helical" evidence="7">
    <location>
        <begin position="103"/>
        <end position="124"/>
    </location>
</feature>
<gene>
    <name evidence="9" type="ORF">SA87_07300</name>
</gene>
<keyword evidence="10" id="KW-1185">Reference proteome</keyword>
<evidence type="ECO:0000256" key="4">
    <source>
        <dbReference type="ARBA" id="ARBA00022692"/>
    </source>
</evidence>
<keyword evidence="4 7" id="KW-0812">Transmembrane</keyword>
<reference evidence="9 10" key="1">
    <citation type="submission" date="2015-09" db="EMBL/GenBank/DDBJ databases">
        <title>Draft genome sequence of Hydrogenibacillus schlegelii DSM 2000.</title>
        <authorList>
            <person name="Hemp J."/>
        </authorList>
    </citation>
    <scope>NUCLEOTIDE SEQUENCE [LARGE SCALE GENOMIC DNA]</scope>
    <source>
        <strain evidence="9 10">MA 48</strain>
    </source>
</reference>
<feature type="transmembrane region" description="Helical" evidence="7">
    <location>
        <begin position="136"/>
        <end position="153"/>
    </location>
</feature>